<dbReference type="AlphaFoldDB" id="A0A9J7BWY9"/>
<dbReference type="RefSeq" id="WP_165271526.1">
    <property type="nucleotide sequence ID" value="NZ_CP033512.2"/>
</dbReference>
<dbReference type="GeneID" id="96867248"/>
<proteinExistence type="predicted"/>
<dbReference type="KEGG" id="miw:EER00_05460"/>
<dbReference type="Proteomes" id="UP000464283">
    <property type="component" value="Chromosome"/>
</dbReference>
<evidence type="ECO:0000313" key="1">
    <source>
        <dbReference type="EMBL" id="UYS84713.1"/>
    </source>
</evidence>
<reference evidence="1" key="1">
    <citation type="submission" date="2022-10" db="EMBL/GenBank/DDBJ databases">
        <title>The first complete genome sequence of Mycoplasma iowae strain 695.</title>
        <authorList>
            <person name="Ghanem M."/>
            <person name="El-Gazzar M."/>
        </authorList>
    </citation>
    <scope>NUCLEOTIDE SEQUENCE</scope>
    <source>
        <strain evidence="1">695</strain>
    </source>
</reference>
<gene>
    <name evidence="1" type="ORF">EER00_05460</name>
</gene>
<accession>A0A9J7BWY9</accession>
<sequence>MKKISEFFPNKRKIKISKNNIRSNLIELFENKANKWSKGNEWNICLFKPRK</sequence>
<organism evidence="1">
    <name type="scientific">Malacoplasma iowae 695</name>
    <dbReference type="NCBI Taxonomy" id="1048830"/>
    <lineage>
        <taxon>Bacteria</taxon>
        <taxon>Bacillati</taxon>
        <taxon>Mycoplasmatota</taxon>
        <taxon>Mycoplasmoidales</taxon>
        <taxon>Mycoplasmoidaceae</taxon>
        <taxon>Malacoplasma</taxon>
    </lineage>
</organism>
<name>A0A9J7BWY9_MALIO</name>
<dbReference type="EMBL" id="CP033512">
    <property type="protein sequence ID" value="UYS84713.1"/>
    <property type="molecule type" value="Genomic_DNA"/>
</dbReference>
<protein>
    <submittedName>
        <fullName evidence="1">Uncharacterized protein</fullName>
    </submittedName>
</protein>